<evidence type="ECO:0000259" key="6">
    <source>
        <dbReference type="Pfam" id="PF00884"/>
    </source>
</evidence>
<dbReference type="SUPFAM" id="SSF53649">
    <property type="entry name" value="Alkaline phosphatase-like"/>
    <property type="match status" value="1"/>
</dbReference>
<keyword evidence="2" id="KW-0479">Metal-binding</keyword>
<dbReference type="Proteomes" id="UP000611215">
    <property type="component" value="Unassembled WGS sequence"/>
</dbReference>
<feature type="signal peptide" evidence="5">
    <location>
        <begin position="1"/>
        <end position="25"/>
    </location>
</feature>
<dbReference type="PANTHER" id="PTHR42693">
    <property type="entry name" value="ARYLSULFATASE FAMILY MEMBER"/>
    <property type="match status" value="1"/>
</dbReference>
<feature type="domain" description="Sulfatase N-terminal" evidence="6">
    <location>
        <begin position="32"/>
        <end position="363"/>
    </location>
</feature>
<dbReference type="InterPro" id="IPR050738">
    <property type="entry name" value="Sulfatase"/>
</dbReference>
<evidence type="ECO:0000313" key="7">
    <source>
        <dbReference type="EMBL" id="MBF8148741.1"/>
    </source>
</evidence>
<evidence type="ECO:0000313" key="8">
    <source>
        <dbReference type="Proteomes" id="UP000611215"/>
    </source>
</evidence>
<keyword evidence="3" id="KW-0378">Hydrolase</keyword>
<dbReference type="Gene3D" id="3.30.1120.10">
    <property type="match status" value="1"/>
</dbReference>
<dbReference type="PROSITE" id="PS00523">
    <property type="entry name" value="SULFATASE_1"/>
    <property type="match status" value="1"/>
</dbReference>
<protein>
    <submittedName>
        <fullName evidence="7">Arylsulfatase</fullName>
    </submittedName>
</protein>
<comment type="caution">
    <text evidence="7">The sequence shown here is derived from an EMBL/GenBank/DDBJ whole genome shotgun (WGS) entry which is preliminary data.</text>
</comment>
<reference evidence="7 8" key="1">
    <citation type="submission" date="2020-11" db="EMBL/GenBank/DDBJ databases">
        <title>Winogradskyella marina sp. nov., isolated from marine sediment.</title>
        <authorList>
            <person name="Bo J."/>
            <person name="Wang S."/>
            <person name="Song X."/>
            <person name="Du Z."/>
        </authorList>
    </citation>
    <scope>NUCLEOTIDE SEQUENCE [LARGE SCALE GENOMIC DNA]</scope>
    <source>
        <strain evidence="7 8">F6397</strain>
    </source>
</reference>
<dbReference type="InterPro" id="IPR024607">
    <property type="entry name" value="Sulfatase_CS"/>
</dbReference>
<evidence type="ECO:0000256" key="2">
    <source>
        <dbReference type="ARBA" id="ARBA00022723"/>
    </source>
</evidence>
<name>A0ABS0EEY3_9FLAO</name>
<dbReference type="InterPro" id="IPR017850">
    <property type="entry name" value="Alkaline_phosphatase_core_sf"/>
</dbReference>
<evidence type="ECO:0000256" key="4">
    <source>
        <dbReference type="ARBA" id="ARBA00022837"/>
    </source>
</evidence>
<proteinExistence type="inferred from homology"/>
<dbReference type="RefSeq" id="WP_195870011.1">
    <property type="nucleotide sequence ID" value="NZ_JADOET010000001.1"/>
</dbReference>
<sequence length="496" mass="54684">MNKIGVSTTSLVVILLSTFTWFSNAQVNSKKPNIVLILCDDLGYGDVQSLAPETSKIKTPHIDKLTEEGMIFTDAHSGSSVCTPTRYGIMTGRYSWRTKLQRGVVSGFKPNLIKEDRPTIGNFLKDQGYHTAIIGKWHLNFQYLNPTTQALIPKKGKKLPPVGARIPDGPNQRGFDYFHGFHHAGSMKAVIENDQVIIHDDEINMLPRLTTKSVDYINNQAKNKDGQPFFLYVPLGSPHTPIVPSKEWQGKSGLGNYADFVMQTDGTVGAITKALKDNGLSENTLVIFSSDNGTSKAANIPNLERQGHIVSAGYRGSKSDLWDGGHRIPFIVKWPNTVEPNTTNNDLICLTDIFATFSELTGVAMPSKSGEDSVSFLPALNGEEINSTRAGVIHHSISGHFAYRLGKWKLLLAKGSGGWSVPKEDDANLDTMPVAQLYDMESDPAETTNLYTTHPKIAEKLLKQLELDIILGRSTEGEMSKNDVDKIKLWKTSNKK</sequence>
<dbReference type="Pfam" id="PF00884">
    <property type="entry name" value="Sulfatase"/>
    <property type="match status" value="1"/>
</dbReference>
<accession>A0ABS0EEY3</accession>
<dbReference type="Gene3D" id="3.40.720.10">
    <property type="entry name" value="Alkaline Phosphatase, subunit A"/>
    <property type="match status" value="1"/>
</dbReference>
<evidence type="ECO:0000256" key="5">
    <source>
        <dbReference type="SAM" id="SignalP"/>
    </source>
</evidence>
<organism evidence="7 8">
    <name type="scientific">Winogradskyella marina</name>
    <dbReference type="NCBI Taxonomy" id="2785530"/>
    <lineage>
        <taxon>Bacteria</taxon>
        <taxon>Pseudomonadati</taxon>
        <taxon>Bacteroidota</taxon>
        <taxon>Flavobacteriia</taxon>
        <taxon>Flavobacteriales</taxon>
        <taxon>Flavobacteriaceae</taxon>
        <taxon>Winogradskyella</taxon>
    </lineage>
</organism>
<comment type="similarity">
    <text evidence="1">Belongs to the sulfatase family.</text>
</comment>
<feature type="chain" id="PRO_5046069783" evidence="5">
    <location>
        <begin position="26"/>
        <end position="496"/>
    </location>
</feature>
<evidence type="ECO:0000256" key="3">
    <source>
        <dbReference type="ARBA" id="ARBA00022801"/>
    </source>
</evidence>
<dbReference type="CDD" id="cd16143">
    <property type="entry name" value="ARS_like"/>
    <property type="match status" value="1"/>
</dbReference>
<dbReference type="EMBL" id="JADOET010000001">
    <property type="protein sequence ID" value="MBF8148741.1"/>
    <property type="molecule type" value="Genomic_DNA"/>
</dbReference>
<keyword evidence="5" id="KW-0732">Signal</keyword>
<dbReference type="InterPro" id="IPR000917">
    <property type="entry name" value="Sulfatase_N"/>
</dbReference>
<keyword evidence="4" id="KW-0106">Calcium</keyword>
<keyword evidence="8" id="KW-1185">Reference proteome</keyword>
<dbReference type="PANTHER" id="PTHR42693:SF53">
    <property type="entry name" value="ENDO-4-O-SULFATASE"/>
    <property type="match status" value="1"/>
</dbReference>
<evidence type="ECO:0000256" key="1">
    <source>
        <dbReference type="ARBA" id="ARBA00008779"/>
    </source>
</evidence>
<gene>
    <name evidence="7" type="ORF">ITJ86_02460</name>
</gene>
<dbReference type="PROSITE" id="PS00149">
    <property type="entry name" value="SULFATASE_2"/>
    <property type="match status" value="1"/>
</dbReference>